<evidence type="ECO:0000256" key="3">
    <source>
        <dbReference type="ARBA" id="ARBA00023002"/>
    </source>
</evidence>
<evidence type="ECO:0000256" key="9">
    <source>
        <dbReference type="SAM" id="MobiDB-lite"/>
    </source>
</evidence>
<dbReference type="PRINTS" id="PR00469">
    <property type="entry name" value="PNDRDTASEII"/>
</dbReference>
<dbReference type="EC" id="1.8.1.9" evidence="7"/>
<evidence type="ECO:0000259" key="10">
    <source>
        <dbReference type="Pfam" id="PF07992"/>
    </source>
</evidence>
<keyword evidence="1 7" id="KW-0285">Flavoprotein</keyword>
<evidence type="ECO:0000256" key="2">
    <source>
        <dbReference type="ARBA" id="ARBA00022827"/>
    </source>
</evidence>
<dbReference type="Pfam" id="PF07992">
    <property type="entry name" value="Pyr_redox_2"/>
    <property type="match status" value="1"/>
</dbReference>
<sequence length="365" mass="38526">MNFISVPTSTTATGGTGEAQDAQRIRQVIIIGSGPAGYTAAVYAARASLEPLVFEGSVTAGGALMNTTEVENFPGFRDGIMGPALMDEMRAQAERFGAELVADDVTAVDLTGEVKLVTDGEGVVHRAHSVVLATGSGYRKLGLEHEDRLSGHGVSWCATCDGFFFRDQEIAVIGGGDSAVEEATFLTRFAKKVHLVHRRDELRASKIMQDRAFADPKLEPVWNSEVAAIHGDDKLTGLTLRDTVTGETRELPVTGLFIAIGHDPRSELLGGQVDLDDDGYVLVDHPSTRTNLEGVFACGDLVDHHYRQAITAAGTGCAAALDAERYLADRGIAAADHHTEAEAVDPAQAGDGSGGTVERPASVSV</sequence>
<dbReference type="Proteomes" id="UP001183648">
    <property type="component" value="Unassembled WGS sequence"/>
</dbReference>
<keyword evidence="8" id="KW-0521">NADP</keyword>
<dbReference type="NCBIfam" id="TIGR01292">
    <property type="entry name" value="TRX_reduct"/>
    <property type="match status" value="1"/>
</dbReference>
<comment type="cofactor">
    <cofactor evidence="8">
        <name>FAD</name>
        <dbReference type="ChEBI" id="CHEBI:57692"/>
    </cofactor>
    <text evidence="8">Binds 1 FAD per subunit.</text>
</comment>
<dbReference type="InterPro" id="IPR036188">
    <property type="entry name" value="FAD/NAD-bd_sf"/>
</dbReference>
<evidence type="ECO:0000256" key="4">
    <source>
        <dbReference type="ARBA" id="ARBA00023157"/>
    </source>
</evidence>
<dbReference type="SUPFAM" id="SSF51905">
    <property type="entry name" value="FAD/NAD(P)-binding domain"/>
    <property type="match status" value="1"/>
</dbReference>
<reference evidence="11 12" key="1">
    <citation type="submission" date="2023-07" db="EMBL/GenBank/DDBJ databases">
        <title>Sequencing the genomes of 1000 actinobacteria strains.</title>
        <authorList>
            <person name="Klenk H.-P."/>
        </authorList>
    </citation>
    <scope>NUCLEOTIDE SEQUENCE [LARGE SCALE GENOMIC DNA]</scope>
    <source>
        <strain evidence="11 12">DSM 19426</strain>
    </source>
</reference>
<dbReference type="PROSITE" id="PS00573">
    <property type="entry name" value="PYRIDINE_REDOX_2"/>
    <property type="match status" value="1"/>
</dbReference>
<evidence type="ECO:0000256" key="1">
    <source>
        <dbReference type="ARBA" id="ARBA00022630"/>
    </source>
</evidence>
<dbReference type="PRINTS" id="PR00368">
    <property type="entry name" value="FADPNR"/>
</dbReference>
<comment type="subunit">
    <text evidence="7">Homodimer.</text>
</comment>
<gene>
    <name evidence="11" type="ORF">J2S63_001874</name>
</gene>
<evidence type="ECO:0000256" key="7">
    <source>
        <dbReference type="RuleBase" id="RU003880"/>
    </source>
</evidence>
<comment type="caution">
    <text evidence="11">The sequence shown here is derived from an EMBL/GenBank/DDBJ whole genome shotgun (WGS) entry which is preliminary data.</text>
</comment>
<proteinExistence type="inferred from homology"/>
<dbReference type="PANTHER" id="PTHR48105">
    <property type="entry name" value="THIOREDOXIN REDUCTASE 1-RELATED-RELATED"/>
    <property type="match status" value="1"/>
</dbReference>
<name>A0ABU2BVM4_9ACTN</name>
<dbReference type="InterPro" id="IPR005982">
    <property type="entry name" value="Thioredox_Rdtase"/>
</dbReference>
<comment type="similarity">
    <text evidence="7">Belongs to the class-II pyridine nucleotide-disulfide oxidoreductase family.</text>
</comment>
<keyword evidence="3 7" id="KW-0560">Oxidoreductase</keyword>
<evidence type="ECO:0000256" key="8">
    <source>
        <dbReference type="RuleBase" id="RU003881"/>
    </source>
</evidence>
<keyword evidence="5 7" id="KW-0676">Redox-active center</keyword>
<keyword evidence="4" id="KW-1015">Disulfide bond</keyword>
<accession>A0ABU2BVM4</accession>
<keyword evidence="2 7" id="KW-0274">FAD</keyword>
<comment type="catalytic activity">
    <reaction evidence="6 7">
        <text>[thioredoxin]-dithiol + NADP(+) = [thioredoxin]-disulfide + NADPH + H(+)</text>
        <dbReference type="Rhea" id="RHEA:20345"/>
        <dbReference type="Rhea" id="RHEA-COMP:10698"/>
        <dbReference type="Rhea" id="RHEA-COMP:10700"/>
        <dbReference type="ChEBI" id="CHEBI:15378"/>
        <dbReference type="ChEBI" id="CHEBI:29950"/>
        <dbReference type="ChEBI" id="CHEBI:50058"/>
        <dbReference type="ChEBI" id="CHEBI:57783"/>
        <dbReference type="ChEBI" id="CHEBI:58349"/>
        <dbReference type="EC" id="1.8.1.9"/>
    </reaction>
</comment>
<protein>
    <recommendedName>
        <fullName evidence="7">Thioredoxin reductase</fullName>
        <ecNumber evidence="7">1.8.1.9</ecNumber>
    </recommendedName>
</protein>
<dbReference type="InterPro" id="IPR008255">
    <property type="entry name" value="Pyr_nucl-diS_OxRdtase_2_AS"/>
</dbReference>
<feature type="domain" description="FAD/NAD(P)-binding" evidence="10">
    <location>
        <begin position="27"/>
        <end position="316"/>
    </location>
</feature>
<evidence type="ECO:0000313" key="11">
    <source>
        <dbReference type="EMBL" id="MDR7362321.1"/>
    </source>
</evidence>
<evidence type="ECO:0000256" key="5">
    <source>
        <dbReference type="ARBA" id="ARBA00023284"/>
    </source>
</evidence>
<evidence type="ECO:0000256" key="6">
    <source>
        <dbReference type="ARBA" id="ARBA00048132"/>
    </source>
</evidence>
<dbReference type="InterPro" id="IPR023753">
    <property type="entry name" value="FAD/NAD-binding_dom"/>
</dbReference>
<dbReference type="Gene3D" id="3.50.50.60">
    <property type="entry name" value="FAD/NAD(P)-binding domain"/>
    <property type="match status" value="2"/>
</dbReference>
<dbReference type="EMBL" id="JAVDYG010000001">
    <property type="protein sequence ID" value="MDR7362321.1"/>
    <property type="molecule type" value="Genomic_DNA"/>
</dbReference>
<evidence type="ECO:0000313" key="12">
    <source>
        <dbReference type="Proteomes" id="UP001183648"/>
    </source>
</evidence>
<keyword evidence="12" id="KW-1185">Reference proteome</keyword>
<dbReference type="InterPro" id="IPR050097">
    <property type="entry name" value="Ferredoxin-NADP_redctase_2"/>
</dbReference>
<organism evidence="11 12">
    <name type="scientific">Nocardioides marmoribigeumensis</name>
    <dbReference type="NCBI Taxonomy" id="433649"/>
    <lineage>
        <taxon>Bacteria</taxon>
        <taxon>Bacillati</taxon>
        <taxon>Actinomycetota</taxon>
        <taxon>Actinomycetes</taxon>
        <taxon>Propionibacteriales</taxon>
        <taxon>Nocardioidaceae</taxon>
        <taxon>Nocardioides</taxon>
    </lineage>
</organism>
<dbReference type="GO" id="GO:0004791">
    <property type="term" value="F:thioredoxin-disulfide reductase (NADPH) activity"/>
    <property type="evidence" value="ECO:0007669"/>
    <property type="project" value="UniProtKB-EC"/>
</dbReference>
<feature type="region of interest" description="Disordered" evidence="9">
    <location>
        <begin position="341"/>
        <end position="365"/>
    </location>
</feature>